<keyword evidence="3" id="KW-1185">Reference proteome</keyword>
<feature type="compositionally biased region" description="Polar residues" evidence="1">
    <location>
        <begin position="105"/>
        <end position="115"/>
    </location>
</feature>
<protein>
    <submittedName>
        <fullName evidence="2">Uncharacterized protein</fullName>
    </submittedName>
</protein>
<dbReference type="EnsemblMetazoa" id="GPAI032640-RA">
    <property type="protein sequence ID" value="GPAI032640-PA"/>
    <property type="gene ID" value="GPAI032640"/>
</dbReference>
<sequence length="138" mass="15367">MRTLQMISLKYSKLLRHKNTAFGATLICSDKLASCRPEGSPEATKTGKPAAKTIRTTQRIGDTFATEKLKFTSNTKKITTEPNRVTDMDQQQIERFLREELPKSRSCNGSEQNGNPGVDDIKVPVGAMKIHHSFKAKS</sequence>
<reference evidence="2" key="2">
    <citation type="submission" date="2020-05" db="UniProtKB">
        <authorList>
            <consortium name="EnsemblMetazoa"/>
        </authorList>
    </citation>
    <scope>IDENTIFICATION</scope>
    <source>
        <strain evidence="2">IAEA</strain>
    </source>
</reference>
<evidence type="ECO:0000313" key="2">
    <source>
        <dbReference type="EnsemblMetazoa" id="GPAI032640-PA"/>
    </source>
</evidence>
<dbReference type="AlphaFoldDB" id="A0A1B0A2Q4"/>
<name>A0A1B0A2Q4_GLOPL</name>
<dbReference type="VEuPathDB" id="VectorBase:GPAI032640"/>
<evidence type="ECO:0000256" key="1">
    <source>
        <dbReference type="SAM" id="MobiDB-lite"/>
    </source>
</evidence>
<proteinExistence type="predicted"/>
<feature type="region of interest" description="Disordered" evidence="1">
    <location>
        <begin position="102"/>
        <end position="124"/>
    </location>
</feature>
<evidence type="ECO:0000313" key="3">
    <source>
        <dbReference type="Proteomes" id="UP000092445"/>
    </source>
</evidence>
<organism evidence="2 3">
    <name type="scientific">Glossina pallidipes</name>
    <name type="common">Tsetse fly</name>
    <dbReference type="NCBI Taxonomy" id="7398"/>
    <lineage>
        <taxon>Eukaryota</taxon>
        <taxon>Metazoa</taxon>
        <taxon>Ecdysozoa</taxon>
        <taxon>Arthropoda</taxon>
        <taxon>Hexapoda</taxon>
        <taxon>Insecta</taxon>
        <taxon>Pterygota</taxon>
        <taxon>Neoptera</taxon>
        <taxon>Endopterygota</taxon>
        <taxon>Diptera</taxon>
        <taxon>Brachycera</taxon>
        <taxon>Muscomorpha</taxon>
        <taxon>Hippoboscoidea</taxon>
        <taxon>Glossinidae</taxon>
        <taxon>Glossina</taxon>
    </lineage>
</organism>
<reference evidence="3" key="1">
    <citation type="submission" date="2014-03" db="EMBL/GenBank/DDBJ databases">
        <authorList>
            <person name="Aksoy S."/>
            <person name="Warren W."/>
            <person name="Wilson R.K."/>
        </authorList>
    </citation>
    <scope>NUCLEOTIDE SEQUENCE [LARGE SCALE GENOMIC DNA]</scope>
    <source>
        <strain evidence="3">IAEA</strain>
    </source>
</reference>
<accession>A0A1B0A2Q4</accession>
<dbReference type="Proteomes" id="UP000092445">
    <property type="component" value="Unassembled WGS sequence"/>
</dbReference>